<feature type="compositionally biased region" description="Low complexity" evidence="1">
    <location>
        <begin position="196"/>
        <end position="214"/>
    </location>
</feature>
<keyword evidence="3" id="KW-1185">Reference proteome</keyword>
<feature type="compositionally biased region" description="Basic residues" evidence="1">
    <location>
        <begin position="103"/>
        <end position="115"/>
    </location>
</feature>
<dbReference type="EMBL" id="CAXHTA020000011">
    <property type="protein sequence ID" value="CAL5224770.1"/>
    <property type="molecule type" value="Genomic_DNA"/>
</dbReference>
<feature type="compositionally biased region" description="Acidic residues" evidence="1">
    <location>
        <begin position="127"/>
        <end position="144"/>
    </location>
</feature>
<evidence type="ECO:0000313" key="2">
    <source>
        <dbReference type="EMBL" id="CAL5224770.1"/>
    </source>
</evidence>
<feature type="compositionally biased region" description="Low complexity" evidence="1">
    <location>
        <begin position="13"/>
        <end position="25"/>
    </location>
</feature>
<feature type="region of interest" description="Disordered" evidence="1">
    <location>
        <begin position="13"/>
        <end position="46"/>
    </location>
</feature>
<evidence type="ECO:0000256" key="1">
    <source>
        <dbReference type="SAM" id="MobiDB-lite"/>
    </source>
</evidence>
<feature type="region of interest" description="Disordered" evidence="1">
    <location>
        <begin position="86"/>
        <end position="317"/>
    </location>
</feature>
<feature type="compositionally biased region" description="Low complexity" evidence="1">
    <location>
        <begin position="453"/>
        <end position="467"/>
    </location>
</feature>
<reference evidence="2 3" key="1">
    <citation type="submission" date="2024-06" db="EMBL/GenBank/DDBJ databases">
        <authorList>
            <person name="Kraege A."/>
            <person name="Thomma B."/>
        </authorList>
    </citation>
    <scope>NUCLEOTIDE SEQUENCE [LARGE SCALE GENOMIC DNA]</scope>
</reference>
<organism evidence="2 3">
    <name type="scientific">Coccomyxa viridis</name>
    <dbReference type="NCBI Taxonomy" id="1274662"/>
    <lineage>
        <taxon>Eukaryota</taxon>
        <taxon>Viridiplantae</taxon>
        <taxon>Chlorophyta</taxon>
        <taxon>core chlorophytes</taxon>
        <taxon>Trebouxiophyceae</taxon>
        <taxon>Trebouxiophyceae incertae sedis</taxon>
        <taxon>Coccomyxaceae</taxon>
        <taxon>Coccomyxa</taxon>
    </lineage>
</organism>
<accession>A0ABP1FY12</accession>
<proteinExistence type="predicted"/>
<evidence type="ECO:0000313" key="3">
    <source>
        <dbReference type="Proteomes" id="UP001497392"/>
    </source>
</evidence>
<name>A0ABP1FY12_9CHLO</name>
<sequence length="547" mass="56328">MQLCQGRLNQAAQAAGGGAHTQASARGTVPRRARTAGRGRLSAARPSVVQASLKDVAPAGSVWTSNGPCSEASLTPIALHQAAKSFGSRHSRNLNKVLTSKITKPKQSSRLRRSTKLQAEDHPMPEDQSEEVEGYIDDPMDEDFVPGGTLGSGPPRRASEKRLSSRQAGAKRLRQESSSEEEEERPERPAKRAKAGSRANSASSGASDESAGLAPETPPKAQSRAMLFRYGVSSGAEGRTSVPKAAAAAGSNHTAPFLHRDNSCASAHGAVSSDCLPTSPVHKEGTTAGIDPVSQGAHAQDSQGKDSPGPSTSMPQSSIAAAVAAVFANLTESDAEELYSSSASWASLLSEDLDKLQPTQSSPGPPQPADLPLSTGMAKDSAEVTHTSEAFLQTSLSGDLGHAAPVASGGISPQQADLAPTTGVLAIEAEAAPVSQDMLKLQNPLVKDKLEGAAAPAASHPTPTQAADLPLCIEGPPTPAKHPSAAPCMEISPVSHTAAPVPGSFQTVFAALLQICPDPDLKVLAAQWLAEPALEVVPPLTEAALLY</sequence>
<gene>
    <name evidence="2" type="primary">g7509</name>
    <name evidence="2" type="ORF">VP750_LOCUS6429</name>
</gene>
<protein>
    <submittedName>
        <fullName evidence="2">G7509 protein</fullName>
    </submittedName>
</protein>
<comment type="caution">
    <text evidence="2">The sequence shown here is derived from an EMBL/GenBank/DDBJ whole genome shotgun (WGS) entry which is preliminary data.</text>
</comment>
<feature type="region of interest" description="Disordered" evidence="1">
    <location>
        <begin position="452"/>
        <end position="476"/>
    </location>
</feature>
<feature type="region of interest" description="Disordered" evidence="1">
    <location>
        <begin position="355"/>
        <end position="384"/>
    </location>
</feature>
<dbReference type="Proteomes" id="UP001497392">
    <property type="component" value="Unassembled WGS sequence"/>
</dbReference>